<dbReference type="CDD" id="cd00448">
    <property type="entry name" value="YjgF_YER057c_UK114_family"/>
    <property type="match status" value="1"/>
</dbReference>
<sequence length="146" mass="15830">MKGTLYFLLALLLSVAQAANPPFSNVKKVGDILYLSGQTGSVKPGEPPLVEGGVEPETRQAMENIKQILTANCSSLSNVFKCTVMMADMSEWPIMNEIYASYFENGEYPARSAFGATGLALNARVEIECMATVSKKCIMKNKKHSG</sequence>
<dbReference type="EMBL" id="JAJTND010000004">
    <property type="protein sequence ID" value="MCE3532934.1"/>
    <property type="molecule type" value="Genomic_DNA"/>
</dbReference>
<keyword evidence="3" id="KW-1185">Reference proteome</keyword>
<name>A0ABS8X8C8_9GAMM</name>
<dbReference type="PANTHER" id="PTHR11803">
    <property type="entry name" value="2-IMINOBUTANOATE/2-IMINOPROPANOATE DEAMINASE RIDA"/>
    <property type="match status" value="1"/>
</dbReference>
<dbReference type="PANTHER" id="PTHR11803:SF39">
    <property type="entry name" value="2-IMINOBUTANOATE_2-IMINOPROPANOATE DEAMINASE"/>
    <property type="match status" value="1"/>
</dbReference>
<dbReference type="SUPFAM" id="SSF55298">
    <property type="entry name" value="YjgF-like"/>
    <property type="match status" value="1"/>
</dbReference>
<dbReference type="Proteomes" id="UP001320170">
    <property type="component" value="Unassembled WGS sequence"/>
</dbReference>
<dbReference type="Pfam" id="PF01042">
    <property type="entry name" value="Ribonuc_L-PSP"/>
    <property type="match status" value="1"/>
</dbReference>
<dbReference type="RefSeq" id="WP_182349664.1">
    <property type="nucleotide sequence ID" value="NZ_JAJSPM010000008.1"/>
</dbReference>
<reference evidence="2 3" key="1">
    <citation type="journal article" date="2024" name="Pathogens">
        <title>Characterization of a Novel Species of Legionella Isolated from a Healthcare Facility: Legionella resiliens sp. nov.</title>
        <authorList>
            <person name="Cristino S."/>
            <person name="Pascale M.R."/>
            <person name="Marino F."/>
            <person name="Derelitto C."/>
            <person name="Salaris S."/>
            <person name="Orsini M."/>
            <person name="Squarzoni S."/>
            <person name="Grottola A."/>
            <person name="Girolamini L."/>
        </authorList>
    </citation>
    <scope>NUCLEOTIDE SEQUENCE [LARGE SCALE GENOMIC DNA]</scope>
    <source>
        <strain evidence="2 3">8cVS16</strain>
    </source>
</reference>
<evidence type="ECO:0000256" key="1">
    <source>
        <dbReference type="SAM" id="SignalP"/>
    </source>
</evidence>
<comment type="caution">
    <text evidence="2">The sequence shown here is derived from an EMBL/GenBank/DDBJ whole genome shotgun (WGS) entry which is preliminary data.</text>
</comment>
<dbReference type="InterPro" id="IPR035959">
    <property type="entry name" value="RutC-like_sf"/>
</dbReference>
<gene>
    <name evidence="2" type="ORF">LXO92_11155</name>
</gene>
<dbReference type="InterPro" id="IPR006175">
    <property type="entry name" value="YjgF/YER057c/UK114"/>
</dbReference>
<protein>
    <submittedName>
        <fullName evidence="2">RidA family protein</fullName>
    </submittedName>
</protein>
<keyword evidence="1" id="KW-0732">Signal</keyword>
<dbReference type="Gene3D" id="3.30.1330.40">
    <property type="entry name" value="RutC-like"/>
    <property type="match status" value="1"/>
</dbReference>
<accession>A0ABS8X8C8</accession>
<organism evidence="2 3">
    <name type="scientific">Legionella resiliens</name>
    <dbReference type="NCBI Taxonomy" id="2905958"/>
    <lineage>
        <taxon>Bacteria</taxon>
        <taxon>Pseudomonadati</taxon>
        <taxon>Pseudomonadota</taxon>
        <taxon>Gammaproteobacteria</taxon>
        <taxon>Legionellales</taxon>
        <taxon>Legionellaceae</taxon>
        <taxon>Legionella</taxon>
    </lineage>
</organism>
<feature type="chain" id="PRO_5045955340" evidence="1">
    <location>
        <begin position="19"/>
        <end position="146"/>
    </location>
</feature>
<evidence type="ECO:0000313" key="2">
    <source>
        <dbReference type="EMBL" id="MCE3532934.1"/>
    </source>
</evidence>
<evidence type="ECO:0000313" key="3">
    <source>
        <dbReference type="Proteomes" id="UP001320170"/>
    </source>
</evidence>
<feature type="signal peptide" evidence="1">
    <location>
        <begin position="1"/>
        <end position="18"/>
    </location>
</feature>
<proteinExistence type="predicted"/>